<keyword evidence="3" id="KW-0963">Cytoplasm</keyword>
<sequence>MFRTNLFISQSTDRPLTELDAYLKEEGDYLLFRANSLATVKRYLPNLELSWSVFLEEETKRCSSWSRSERLLLIKAAYFCLKNSKEKGDFAQLIKSAHDLKKYNGVRYFFILFQANIPEEQRELKQYSHVCRLLLELREQPGLIDLLKTHLPNLGSLHDQLEIKYAQYRQSKFPKREIDELISIFSTKNDLVSFPLSMDELKLIKTQLEFVSLSAESASKLSLSELKEQAQRVGLHYKQTNDPQSKCQLVSLICEAVYRTYKIKPHDTQVLSILALLNSPEKLKGRIAQIKAGEGKSTIIAILAAISALKGDFVDIVTSADYLAIRDAKKYKPFYEELGLTSSHICGEHVKKAQFHGQILYGTNTDYEFAYLRDGLYQEGLRYSLRNGALQARSFDTVIVDEVDNLFLDTALNSALMSVPSNENIAWVYQPIFNKVKENLKIDPDELHAYLLEYEQGKYRDVLLSISKKRISDWIESAKEAIVDKTHGVDYLVKPTCNLNVESKEEVEDVVINDYENTGRFQEGSQWGNGLHQFLQVKHNLRLKAETITAASLSHPTYFGMYRHILALTGTMGEAVEREEIERIYKVDCFDVPPHYPCLRITLKPQLCLDKKAQYEAILKSALEMHHKKRPSLIVFKTINESNEFSEFMKSRNRDHQLLNATQRESEDYLVIRAGDAGIITVATNTAGRGTDIEPSSESKEAGGLHQIFAFYPANLRVEVQGESRAARQGQPGSCEMILSYEDDHIKSLIQMMVIVNFVTTLNTSNMLSLEKFIQLDVPPEEKIKALGYVRTKKIEQESARRYQGALKEEVYFEKLQLFFQQLAVVNTLFESSEFKKEFLINCQLLTGNTNLSPSPLEVNKEWESTYLLSKKLLSRQSKGETVDWNAFFDSFKRTYINQIRQQWAVFYNKLHNEVVGSEMKQVKLQVESLFLQTQSKLNEYLPMDIGLLSTLSLEEKQKNNGSIELILKWVSTLFTNAQKELNSSISPVEQSIINHSIFGRTGILSTTEKNISLEVRNELSN</sequence>
<name>A0A098G5R2_9GAMM</name>
<dbReference type="InterPro" id="IPR014001">
    <property type="entry name" value="Helicase_ATP-bd"/>
</dbReference>
<organism evidence="14 15">
    <name type="scientific">Legionella fallonii LLAP-10</name>
    <dbReference type="NCBI Taxonomy" id="1212491"/>
    <lineage>
        <taxon>Bacteria</taxon>
        <taxon>Pseudomonadati</taxon>
        <taxon>Pseudomonadota</taxon>
        <taxon>Gammaproteobacteria</taxon>
        <taxon>Legionellales</taxon>
        <taxon>Legionellaceae</taxon>
        <taxon>Legionella</taxon>
    </lineage>
</organism>
<dbReference type="InterPro" id="IPR044722">
    <property type="entry name" value="SecA_SF2_C"/>
</dbReference>
<keyword evidence="10" id="KW-0472">Membrane</keyword>
<evidence type="ECO:0000256" key="10">
    <source>
        <dbReference type="ARBA" id="ARBA00023136"/>
    </source>
</evidence>
<evidence type="ECO:0000259" key="11">
    <source>
        <dbReference type="PROSITE" id="PS51192"/>
    </source>
</evidence>
<evidence type="ECO:0000313" key="14">
    <source>
        <dbReference type="EMBL" id="CEG57843.1"/>
    </source>
</evidence>
<dbReference type="InterPro" id="IPR011115">
    <property type="entry name" value="SecA_DEAD"/>
</dbReference>
<evidence type="ECO:0000259" key="12">
    <source>
        <dbReference type="PROSITE" id="PS51194"/>
    </source>
</evidence>
<keyword evidence="15" id="KW-1185">Reference proteome</keyword>
<dbReference type="GO" id="GO:0006605">
    <property type="term" value="P:protein targeting"/>
    <property type="evidence" value="ECO:0007669"/>
    <property type="project" value="InterPro"/>
</dbReference>
<dbReference type="PANTHER" id="PTHR30612">
    <property type="entry name" value="SECA INNER MEMBRANE COMPONENT OF SEC PROTEIN SECRETION SYSTEM"/>
    <property type="match status" value="1"/>
</dbReference>
<dbReference type="PROSITE" id="PS51196">
    <property type="entry name" value="SECA_MOTOR_DEAD"/>
    <property type="match status" value="1"/>
</dbReference>
<dbReference type="PRINTS" id="PR00906">
    <property type="entry name" value="SECA"/>
</dbReference>
<keyword evidence="4" id="KW-0997">Cell inner membrane</keyword>
<dbReference type="GO" id="GO:0017038">
    <property type="term" value="P:protein import"/>
    <property type="evidence" value="ECO:0007669"/>
    <property type="project" value="InterPro"/>
</dbReference>
<accession>A0A098G5R2</accession>
<dbReference type="GO" id="GO:0005524">
    <property type="term" value="F:ATP binding"/>
    <property type="evidence" value="ECO:0007669"/>
    <property type="project" value="UniProtKB-KW"/>
</dbReference>
<dbReference type="SUPFAM" id="SSF81767">
    <property type="entry name" value="Pre-protein crosslinking domain of SecA"/>
    <property type="match status" value="1"/>
</dbReference>
<protein>
    <submittedName>
        <fullName evidence="14">Uncharacterized protein</fullName>
    </submittedName>
</protein>
<dbReference type="HOGENOM" id="CLU_295745_0_0_6"/>
<dbReference type="Gene3D" id="3.90.1440.10">
    <property type="entry name" value="SecA, preprotein cross-linking domain"/>
    <property type="match status" value="1"/>
</dbReference>
<dbReference type="OrthoDB" id="5641631at2"/>
<evidence type="ECO:0000313" key="15">
    <source>
        <dbReference type="Proteomes" id="UP000032430"/>
    </source>
</evidence>
<dbReference type="GO" id="GO:0006886">
    <property type="term" value="P:intracellular protein transport"/>
    <property type="evidence" value="ECO:0007669"/>
    <property type="project" value="InterPro"/>
</dbReference>
<dbReference type="GO" id="GO:0016020">
    <property type="term" value="C:membrane"/>
    <property type="evidence" value="ECO:0007669"/>
    <property type="project" value="InterPro"/>
</dbReference>
<reference evidence="15" key="1">
    <citation type="submission" date="2014-09" db="EMBL/GenBank/DDBJ databases">
        <authorList>
            <person name="Gomez-Valero L."/>
        </authorList>
    </citation>
    <scope>NUCLEOTIDE SEQUENCE [LARGE SCALE GENOMIC DNA]</scope>
    <source>
        <strain evidence="15">ATCC700992</strain>
    </source>
</reference>
<keyword evidence="8" id="KW-1278">Translocase</keyword>
<evidence type="ECO:0000256" key="3">
    <source>
        <dbReference type="ARBA" id="ARBA00022490"/>
    </source>
</evidence>
<dbReference type="KEGG" id="lfa:LFA_2470"/>
<dbReference type="InterPro" id="IPR000185">
    <property type="entry name" value="SecA"/>
</dbReference>
<evidence type="ECO:0000256" key="8">
    <source>
        <dbReference type="ARBA" id="ARBA00022967"/>
    </source>
</evidence>
<dbReference type="PANTHER" id="PTHR30612:SF0">
    <property type="entry name" value="CHLOROPLAST PROTEIN-TRANSPORTING ATPASE"/>
    <property type="match status" value="1"/>
</dbReference>
<dbReference type="InterPro" id="IPR014018">
    <property type="entry name" value="SecA_motor_DEAD"/>
</dbReference>
<feature type="domain" description="Helicase C-terminal" evidence="12">
    <location>
        <begin position="610"/>
        <end position="774"/>
    </location>
</feature>
<keyword evidence="7" id="KW-0653">Protein transport</keyword>
<evidence type="ECO:0000256" key="2">
    <source>
        <dbReference type="ARBA" id="ARBA00022475"/>
    </source>
</evidence>
<dbReference type="InterPro" id="IPR036670">
    <property type="entry name" value="SecA_X-link_sf"/>
</dbReference>
<keyword evidence="6" id="KW-0067">ATP-binding</keyword>
<dbReference type="PROSITE" id="PS51194">
    <property type="entry name" value="HELICASE_CTER"/>
    <property type="match status" value="1"/>
</dbReference>
<keyword evidence="5" id="KW-0547">Nucleotide-binding</keyword>
<dbReference type="SUPFAM" id="SSF52540">
    <property type="entry name" value="P-loop containing nucleoside triphosphate hydrolases"/>
    <property type="match status" value="2"/>
</dbReference>
<feature type="domain" description="SecA family profile" evidence="13">
    <location>
        <begin position="186"/>
        <end position="771"/>
    </location>
</feature>
<dbReference type="STRING" id="1212491.LFA_2470"/>
<dbReference type="EMBL" id="LN614827">
    <property type="protein sequence ID" value="CEG57843.1"/>
    <property type="molecule type" value="Genomic_DNA"/>
</dbReference>
<evidence type="ECO:0000256" key="9">
    <source>
        <dbReference type="ARBA" id="ARBA00023010"/>
    </source>
</evidence>
<dbReference type="RefSeq" id="WP_045096267.1">
    <property type="nucleotide sequence ID" value="NZ_LN614827.1"/>
</dbReference>
<evidence type="ECO:0000256" key="7">
    <source>
        <dbReference type="ARBA" id="ARBA00022927"/>
    </source>
</evidence>
<evidence type="ECO:0000256" key="6">
    <source>
        <dbReference type="ARBA" id="ARBA00022840"/>
    </source>
</evidence>
<dbReference type="PROSITE" id="PS51192">
    <property type="entry name" value="HELICASE_ATP_BIND_1"/>
    <property type="match status" value="1"/>
</dbReference>
<keyword evidence="2" id="KW-1003">Cell membrane</keyword>
<evidence type="ECO:0000259" key="13">
    <source>
        <dbReference type="PROSITE" id="PS51196"/>
    </source>
</evidence>
<evidence type="ECO:0000256" key="1">
    <source>
        <dbReference type="ARBA" id="ARBA00022448"/>
    </source>
</evidence>
<proteinExistence type="predicted"/>
<evidence type="ECO:0000256" key="5">
    <source>
        <dbReference type="ARBA" id="ARBA00022741"/>
    </source>
</evidence>
<dbReference type="InterPro" id="IPR027417">
    <property type="entry name" value="P-loop_NTPase"/>
</dbReference>
<keyword evidence="9" id="KW-0811">Translocation</keyword>
<keyword evidence="1" id="KW-0813">Transport</keyword>
<dbReference type="Pfam" id="PF21090">
    <property type="entry name" value="P-loop_SecA"/>
    <property type="match status" value="1"/>
</dbReference>
<dbReference type="SMART" id="SM00957">
    <property type="entry name" value="SecA_DEAD"/>
    <property type="match status" value="1"/>
</dbReference>
<dbReference type="AlphaFoldDB" id="A0A098G5R2"/>
<dbReference type="Proteomes" id="UP000032430">
    <property type="component" value="Chromosome I"/>
</dbReference>
<dbReference type="InterPro" id="IPR001650">
    <property type="entry name" value="Helicase_C-like"/>
</dbReference>
<dbReference type="Gene3D" id="3.40.50.300">
    <property type="entry name" value="P-loop containing nucleotide triphosphate hydrolases"/>
    <property type="match status" value="2"/>
</dbReference>
<gene>
    <name evidence="14" type="ORF">LFA_2470</name>
</gene>
<feature type="domain" description="Helicase ATP-binding" evidence="11">
    <location>
        <begin position="277"/>
        <end position="439"/>
    </location>
</feature>
<dbReference type="Pfam" id="PF07517">
    <property type="entry name" value="SecA_DEAD"/>
    <property type="match status" value="1"/>
</dbReference>
<evidence type="ECO:0000256" key="4">
    <source>
        <dbReference type="ARBA" id="ARBA00022519"/>
    </source>
</evidence>